<organism evidence="1 2">
    <name type="scientific">Mycolicibacter acidiphilus</name>
    <dbReference type="NCBI Taxonomy" id="2835306"/>
    <lineage>
        <taxon>Bacteria</taxon>
        <taxon>Bacillati</taxon>
        <taxon>Actinomycetota</taxon>
        <taxon>Actinomycetes</taxon>
        <taxon>Mycobacteriales</taxon>
        <taxon>Mycobacteriaceae</taxon>
        <taxon>Mycolicibacter</taxon>
    </lineage>
</organism>
<sequence length="153" mass="16923">MTVPQPSLQAHLLGLLAGLHDDDVHHLTAMLQVRHPAGRCWAGDRRAWPIPSVSGTQPSEAVRLAYWLTSTLTDDYGWHVVIEPVNAGFTAAIPTHRRTVRYDQCDRRRLRGTTAGELLDQLAGLNNVELHTLATLVATHCGRPPVDDTGQRR</sequence>
<evidence type="ECO:0000313" key="2">
    <source>
        <dbReference type="Proteomes" id="UP001519535"/>
    </source>
</evidence>
<proteinExistence type="predicted"/>
<name>A0ABS5RQS4_9MYCO</name>
<dbReference type="RefSeq" id="WP_214094778.1">
    <property type="nucleotide sequence ID" value="NZ_JAHCLR010000066.1"/>
</dbReference>
<protein>
    <submittedName>
        <fullName evidence="1">Uncharacterized protein</fullName>
    </submittedName>
</protein>
<accession>A0ABS5RQS4</accession>
<evidence type="ECO:0000313" key="1">
    <source>
        <dbReference type="EMBL" id="MBS9535929.1"/>
    </source>
</evidence>
<keyword evidence="2" id="KW-1185">Reference proteome</keyword>
<dbReference type="EMBL" id="JAHCLR010000066">
    <property type="protein sequence ID" value="MBS9535929.1"/>
    <property type="molecule type" value="Genomic_DNA"/>
</dbReference>
<dbReference type="Proteomes" id="UP001519535">
    <property type="component" value="Unassembled WGS sequence"/>
</dbReference>
<reference evidence="1 2" key="1">
    <citation type="submission" date="2021-05" db="EMBL/GenBank/DDBJ databases">
        <title>Mycobacterium acidophilum sp. nov., an extremely acid-tolerant member of the genus Mycobacterium.</title>
        <authorList>
            <person name="Xia J."/>
        </authorList>
    </citation>
    <scope>NUCLEOTIDE SEQUENCE [LARGE SCALE GENOMIC DNA]</scope>
    <source>
        <strain evidence="1 2">M1</strain>
    </source>
</reference>
<gene>
    <name evidence="1" type="ORF">KIH27_20305</name>
</gene>
<comment type="caution">
    <text evidence="1">The sequence shown here is derived from an EMBL/GenBank/DDBJ whole genome shotgun (WGS) entry which is preliminary data.</text>
</comment>